<dbReference type="GO" id="GO:0009307">
    <property type="term" value="P:DNA restriction-modification system"/>
    <property type="evidence" value="ECO:0007669"/>
    <property type="project" value="InterPro"/>
</dbReference>
<keyword evidence="1" id="KW-0255">Endonuclease</keyword>
<reference evidence="1 2" key="1">
    <citation type="journal article" date="2019" name="Nat. Med.">
        <title>A library of human gut bacterial isolates paired with longitudinal multiomics data enables mechanistic microbiome research.</title>
        <authorList>
            <person name="Poyet M."/>
            <person name="Groussin M."/>
            <person name="Gibbons S.M."/>
            <person name="Avila-Pacheco J."/>
            <person name="Jiang X."/>
            <person name="Kearney S.M."/>
            <person name="Perrotta A.R."/>
            <person name="Berdy B."/>
            <person name="Zhao S."/>
            <person name="Lieberman T.D."/>
            <person name="Swanson P.K."/>
            <person name="Smith M."/>
            <person name="Roesemann S."/>
            <person name="Alexander J.E."/>
            <person name="Rich S.A."/>
            <person name="Livny J."/>
            <person name="Vlamakis H."/>
            <person name="Clish C."/>
            <person name="Bullock K."/>
            <person name="Deik A."/>
            <person name="Scott J."/>
            <person name="Pierce K.A."/>
            <person name="Xavier R.J."/>
            <person name="Alm E.J."/>
        </authorList>
    </citation>
    <scope>NUCLEOTIDE SEQUENCE [LARGE SCALE GENOMIC DNA]</scope>
    <source>
        <strain evidence="1 2">BIOML-A1</strain>
    </source>
</reference>
<gene>
    <name evidence="1" type="ORF">GKD95_13225</name>
</gene>
<dbReference type="GO" id="GO:0003677">
    <property type="term" value="F:DNA binding"/>
    <property type="evidence" value="ECO:0007669"/>
    <property type="project" value="InterPro"/>
</dbReference>
<dbReference type="EMBL" id="WKQN01000018">
    <property type="protein sequence ID" value="MSC64261.1"/>
    <property type="molecule type" value="Genomic_DNA"/>
</dbReference>
<accession>A0A844DX18</accession>
<sequence length="363" mass="40809">MAVVPGLFGITHSNRDFSLKDTWGKNQFNSSFPAALACYLYSKELKAVYYKTDSSMQTVIEHIGIEDLYKADPLGDDTYFAFETQFTPFQKYVLGSIPRNDLVIMNGTQSVSSLEIKLTALPDNPTCDFSEDAYGSEIVIRPDTIIYLACAFIYACNDDRNVLQSILQDAGNAVIDWTSASCVLPHLYDIYQAIKRLVSISASFQSPVVMEPVWKTRGKSPQLANDCLDVFVWSNCGLLNLFMPSEQDFISVGTVKTLDKISRHTRTMIWLFKMLKDYADTGHFNGSKIIDELSYNTKNDKAFSSNGLRTHPIMACPELTHPRITKGEIKNIILGGGQNLLSPERRFDAIIYNSPDLFKEDFL</sequence>
<proteinExistence type="predicted"/>
<dbReference type="RefSeq" id="WP_154277705.1">
    <property type="nucleotide sequence ID" value="NZ_WKQN01000018.1"/>
</dbReference>
<dbReference type="GO" id="GO:0009036">
    <property type="term" value="F:type II site-specific deoxyribonuclease activity"/>
    <property type="evidence" value="ECO:0007669"/>
    <property type="project" value="InterPro"/>
</dbReference>
<name>A0A844DX18_9FIRM</name>
<evidence type="ECO:0000313" key="2">
    <source>
        <dbReference type="Proteomes" id="UP000461506"/>
    </source>
</evidence>
<protein>
    <submittedName>
        <fullName evidence="1">HindVP family restriction endonuclease</fullName>
    </submittedName>
</protein>
<dbReference type="AlphaFoldDB" id="A0A844DX18"/>
<dbReference type="Proteomes" id="UP000461506">
    <property type="component" value="Unassembled WGS sequence"/>
</dbReference>
<keyword evidence="1" id="KW-0378">Hydrolase</keyword>
<comment type="caution">
    <text evidence="1">The sequence shown here is derived from an EMBL/GenBank/DDBJ whole genome shotgun (WGS) entry which is preliminary data.</text>
</comment>
<organism evidence="1 2">
    <name type="scientific">Faecalibacterium prausnitzii</name>
    <dbReference type="NCBI Taxonomy" id="853"/>
    <lineage>
        <taxon>Bacteria</taxon>
        <taxon>Bacillati</taxon>
        <taxon>Bacillota</taxon>
        <taxon>Clostridia</taxon>
        <taxon>Eubacteriales</taxon>
        <taxon>Oscillospiraceae</taxon>
        <taxon>Faecalibacterium</taxon>
    </lineage>
</organism>
<dbReference type="InterPro" id="IPR019044">
    <property type="entry name" value="Restrct_endonuc_II_HindVP"/>
</dbReference>
<dbReference type="Pfam" id="PF09519">
    <property type="entry name" value="RE_HindVP"/>
    <property type="match status" value="1"/>
</dbReference>
<evidence type="ECO:0000313" key="1">
    <source>
        <dbReference type="EMBL" id="MSC64261.1"/>
    </source>
</evidence>
<keyword evidence="1" id="KW-0540">Nuclease</keyword>